<feature type="domain" description="HTH tetR-type" evidence="4">
    <location>
        <begin position="2"/>
        <end position="62"/>
    </location>
</feature>
<dbReference type="PROSITE" id="PS01081">
    <property type="entry name" value="HTH_TETR_1"/>
    <property type="match status" value="1"/>
</dbReference>
<feature type="DNA-binding region" description="H-T-H motif" evidence="3">
    <location>
        <begin position="25"/>
        <end position="44"/>
    </location>
</feature>
<protein>
    <submittedName>
        <fullName evidence="5">TetR family transcriptional regulator</fullName>
    </submittedName>
</protein>
<dbReference type="STRING" id="1385513.N780_15920"/>
<evidence type="ECO:0000256" key="2">
    <source>
        <dbReference type="ARBA" id="ARBA00023125"/>
    </source>
</evidence>
<dbReference type="PANTHER" id="PTHR43479">
    <property type="entry name" value="ACREF/ENVCD OPERON REPRESSOR-RELATED"/>
    <property type="match status" value="1"/>
</dbReference>
<dbReference type="SUPFAM" id="SSF46689">
    <property type="entry name" value="Homeodomain-like"/>
    <property type="match status" value="1"/>
</dbReference>
<dbReference type="PANTHER" id="PTHR43479:SF22">
    <property type="entry name" value="TRANSCRIPTIONAL REGULATOR, TETR FAMILY"/>
    <property type="match status" value="1"/>
</dbReference>
<dbReference type="PROSITE" id="PS50977">
    <property type="entry name" value="HTH_TETR_2"/>
    <property type="match status" value="1"/>
</dbReference>
<dbReference type="eggNOG" id="COG1309">
    <property type="taxonomic scope" value="Bacteria"/>
</dbReference>
<evidence type="ECO:0000313" key="5">
    <source>
        <dbReference type="EMBL" id="KGP91845.1"/>
    </source>
</evidence>
<dbReference type="Pfam" id="PF00440">
    <property type="entry name" value="TetR_N"/>
    <property type="match status" value="1"/>
</dbReference>
<reference evidence="5 6" key="1">
    <citation type="submission" date="2013-08" db="EMBL/GenBank/DDBJ databases">
        <title>Genome of Pontibacillus chungwhensis.</title>
        <authorList>
            <person name="Wang Q."/>
            <person name="Wang G."/>
        </authorList>
    </citation>
    <scope>NUCLEOTIDE SEQUENCE [LARGE SCALE GENOMIC DNA]</scope>
    <source>
        <strain evidence="5 6">BH030062</strain>
    </source>
</reference>
<dbReference type="InterPro" id="IPR050624">
    <property type="entry name" value="HTH-type_Tx_Regulator"/>
</dbReference>
<sequence>MDQKKVNIIENAIKLFAQRGFSSTSVQEIVNASQISKGAFYLHFNSKDELLHELFEYYWLRMQTRINEVSAKPLDPKEKFTDQLKVTIEEIATHRDFIIMQVREQAIPFNDTIEHFIRRMRYHSILFYRNHLLSIYGQEIEPYAWEASVMVQGILKSYMDLIIVDNVEFDYFVLAQSITNKVDSLIEGYKHKNDQPVITEKIIHQLTPSSYNLHYLDDLLEQLEIIASSEPEPDIKETIDVLVQELKTSSPRRVIITGMAHHLEKYERYADLASLLRAKFM</sequence>
<dbReference type="Proteomes" id="UP000030153">
    <property type="component" value="Unassembled WGS sequence"/>
</dbReference>
<keyword evidence="2 3" id="KW-0238">DNA-binding</keyword>
<dbReference type="PRINTS" id="PR00455">
    <property type="entry name" value="HTHTETR"/>
</dbReference>
<dbReference type="EMBL" id="AVBG01000004">
    <property type="protein sequence ID" value="KGP91845.1"/>
    <property type="molecule type" value="Genomic_DNA"/>
</dbReference>
<evidence type="ECO:0000256" key="3">
    <source>
        <dbReference type="PROSITE-ProRule" id="PRU00335"/>
    </source>
</evidence>
<comment type="caution">
    <text evidence="5">The sequence shown here is derived from an EMBL/GenBank/DDBJ whole genome shotgun (WGS) entry which is preliminary data.</text>
</comment>
<organism evidence="5 6">
    <name type="scientific">Pontibacillus chungwhensis BH030062</name>
    <dbReference type="NCBI Taxonomy" id="1385513"/>
    <lineage>
        <taxon>Bacteria</taxon>
        <taxon>Bacillati</taxon>
        <taxon>Bacillota</taxon>
        <taxon>Bacilli</taxon>
        <taxon>Bacillales</taxon>
        <taxon>Bacillaceae</taxon>
        <taxon>Pontibacillus</taxon>
    </lineage>
</organism>
<keyword evidence="1" id="KW-0678">Repressor</keyword>
<dbReference type="OrthoDB" id="9812993at2"/>
<dbReference type="Gene3D" id="1.10.357.10">
    <property type="entry name" value="Tetracycline Repressor, domain 2"/>
    <property type="match status" value="1"/>
</dbReference>
<name>A0A0A2VDY6_9BACI</name>
<dbReference type="GO" id="GO:0003677">
    <property type="term" value="F:DNA binding"/>
    <property type="evidence" value="ECO:0007669"/>
    <property type="project" value="UniProtKB-UniRule"/>
</dbReference>
<accession>A0A0A2VDY6</accession>
<evidence type="ECO:0000313" key="6">
    <source>
        <dbReference type="Proteomes" id="UP000030153"/>
    </source>
</evidence>
<proteinExistence type="predicted"/>
<evidence type="ECO:0000256" key="1">
    <source>
        <dbReference type="ARBA" id="ARBA00022491"/>
    </source>
</evidence>
<keyword evidence="6" id="KW-1185">Reference proteome</keyword>
<dbReference type="InterPro" id="IPR023772">
    <property type="entry name" value="DNA-bd_HTH_TetR-type_CS"/>
</dbReference>
<dbReference type="InterPro" id="IPR001647">
    <property type="entry name" value="HTH_TetR"/>
</dbReference>
<dbReference type="InterPro" id="IPR009057">
    <property type="entry name" value="Homeodomain-like_sf"/>
</dbReference>
<dbReference type="AlphaFoldDB" id="A0A0A2VDY6"/>
<dbReference type="RefSeq" id="WP_036781919.1">
    <property type="nucleotide sequence ID" value="NZ_AVBG01000004.1"/>
</dbReference>
<gene>
    <name evidence="5" type="ORF">N780_15920</name>
</gene>
<evidence type="ECO:0000259" key="4">
    <source>
        <dbReference type="PROSITE" id="PS50977"/>
    </source>
</evidence>